<dbReference type="RefSeq" id="WP_148989676.1">
    <property type="nucleotide sequence ID" value="NZ_VTEV01000008.1"/>
</dbReference>
<evidence type="ECO:0000313" key="3">
    <source>
        <dbReference type="Proteomes" id="UP000322524"/>
    </source>
</evidence>
<feature type="transmembrane region" description="Helical" evidence="1">
    <location>
        <begin position="34"/>
        <end position="55"/>
    </location>
</feature>
<organism evidence="2 3">
    <name type="scientific">Sutcliffiella horikoshii</name>
    <dbReference type="NCBI Taxonomy" id="79883"/>
    <lineage>
        <taxon>Bacteria</taxon>
        <taxon>Bacillati</taxon>
        <taxon>Bacillota</taxon>
        <taxon>Bacilli</taxon>
        <taxon>Bacillales</taxon>
        <taxon>Bacillaceae</taxon>
        <taxon>Sutcliffiella</taxon>
    </lineage>
</organism>
<evidence type="ECO:0000256" key="1">
    <source>
        <dbReference type="SAM" id="Phobius"/>
    </source>
</evidence>
<dbReference type="OrthoDB" id="2896579at2"/>
<evidence type="ECO:0000313" key="2">
    <source>
        <dbReference type="EMBL" id="TYS64572.1"/>
    </source>
</evidence>
<name>A0A5D4SR10_9BACI</name>
<keyword evidence="1" id="KW-0472">Membrane</keyword>
<keyword evidence="1" id="KW-0812">Transmembrane</keyword>
<sequence length="64" mass="7204">MGLSKIVFVISIMASFLMLVASVIAFVIQDIGYFWMMFVLMVVSILQNISVYKHISTSDEPIKS</sequence>
<dbReference type="EMBL" id="VTEV01000008">
    <property type="protein sequence ID" value="TYS64572.1"/>
    <property type="molecule type" value="Genomic_DNA"/>
</dbReference>
<dbReference type="Proteomes" id="UP000322524">
    <property type="component" value="Unassembled WGS sequence"/>
</dbReference>
<accession>A0A5D4SR10</accession>
<keyword evidence="1" id="KW-1133">Transmembrane helix</keyword>
<comment type="caution">
    <text evidence="2">The sequence shown here is derived from an EMBL/GenBank/DDBJ whole genome shotgun (WGS) entry which is preliminary data.</text>
</comment>
<reference evidence="2 3" key="1">
    <citation type="submission" date="2019-08" db="EMBL/GenBank/DDBJ databases">
        <title>Bacillus genomes from the desert of Cuatro Cienegas, Coahuila.</title>
        <authorList>
            <person name="Olmedo-Alvarez G."/>
        </authorList>
    </citation>
    <scope>NUCLEOTIDE SEQUENCE [LARGE SCALE GENOMIC DNA]</scope>
    <source>
        <strain evidence="2 3">CH28_1T</strain>
    </source>
</reference>
<dbReference type="AlphaFoldDB" id="A0A5D4SR10"/>
<protein>
    <submittedName>
        <fullName evidence="2">Uncharacterized protein</fullName>
    </submittedName>
</protein>
<gene>
    <name evidence="2" type="ORF">FZC76_18610</name>
</gene>
<feature type="transmembrane region" description="Helical" evidence="1">
    <location>
        <begin position="7"/>
        <end position="28"/>
    </location>
</feature>
<proteinExistence type="predicted"/>